<dbReference type="Gramene" id="PVH67091">
    <property type="protein sequence ID" value="PVH67091"/>
    <property type="gene ID" value="PAHAL_1G426300"/>
</dbReference>
<reference evidence="1" key="1">
    <citation type="submission" date="2018-04" db="EMBL/GenBank/DDBJ databases">
        <title>WGS assembly of Panicum hallii.</title>
        <authorList>
            <person name="Lovell J."/>
            <person name="Jenkins J."/>
            <person name="Lowry D."/>
            <person name="Mamidi S."/>
            <person name="Sreedasyam A."/>
            <person name="Weng X."/>
            <person name="Barry K."/>
            <person name="Bonette J."/>
            <person name="Campitelli B."/>
            <person name="Daum C."/>
            <person name="Gordon S."/>
            <person name="Gould B."/>
            <person name="Lipzen A."/>
            <person name="Macqueen A."/>
            <person name="Palacio-Mejia J."/>
            <person name="Plott C."/>
            <person name="Shakirov E."/>
            <person name="Shu S."/>
            <person name="Yoshinaga Y."/>
            <person name="Zane M."/>
            <person name="Rokhsar D."/>
            <person name="Grimwood J."/>
            <person name="Schmutz J."/>
            <person name="Juenger T."/>
        </authorList>
    </citation>
    <scope>NUCLEOTIDE SEQUENCE [LARGE SCALE GENOMIC DNA]</scope>
    <source>
        <strain evidence="1">FIL2</strain>
    </source>
</reference>
<dbReference type="EMBL" id="CM008046">
    <property type="protein sequence ID" value="PVH67091.1"/>
    <property type="molecule type" value="Genomic_DNA"/>
</dbReference>
<evidence type="ECO:0000313" key="1">
    <source>
        <dbReference type="EMBL" id="PVH67091.1"/>
    </source>
</evidence>
<name>A0A2T8KY54_9POAL</name>
<dbReference type="Proteomes" id="UP000243499">
    <property type="component" value="Chromosome 1"/>
</dbReference>
<gene>
    <name evidence="1" type="ORF">PAHAL_1G426300</name>
</gene>
<dbReference type="AlphaFoldDB" id="A0A2T8KY54"/>
<protein>
    <submittedName>
        <fullName evidence="1">Uncharacterized protein</fullName>
    </submittedName>
</protein>
<organism evidence="1">
    <name type="scientific">Panicum hallii</name>
    <dbReference type="NCBI Taxonomy" id="206008"/>
    <lineage>
        <taxon>Eukaryota</taxon>
        <taxon>Viridiplantae</taxon>
        <taxon>Streptophyta</taxon>
        <taxon>Embryophyta</taxon>
        <taxon>Tracheophyta</taxon>
        <taxon>Spermatophyta</taxon>
        <taxon>Magnoliopsida</taxon>
        <taxon>Liliopsida</taxon>
        <taxon>Poales</taxon>
        <taxon>Poaceae</taxon>
        <taxon>PACMAD clade</taxon>
        <taxon>Panicoideae</taxon>
        <taxon>Panicodae</taxon>
        <taxon>Paniceae</taxon>
        <taxon>Panicinae</taxon>
        <taxon>Panicum</taxon>
        <taxon>Panicum sect. Panicum</taxon>
    </lineage>
</organism>
<proteinExistence type="predicted"/>
<accession>A0A2T8KY54</accession>
<sequence>MANPFCWESYALNIHSTVWDMLVFISSFSNLHRISSKFYCFRTLVLSKVFLLCHIDIVIC</sequence>